<sequence>MSHRNAPLTPTGRLRLARCVVDEGWPLRRAAERFQVSHTTAARWAGR</sequence>
<feature type="non-terminal residue" evidence="1">
    <location>
        <position position="47"/>
    </location>
</feature>
<protein>
    <submittedName>
        <fullName evidence="1">Transposase</fullName>
    </submittedName>
</protein>
<dbReference type="EMBL" id="JACJIE010000002">
    <property type="protein sequence ID" value="MBA8942626.1"/>
    <property type="molecule type" value="Genomic_DNA"/>
</dbReference>
<evidence type="ECO:0000313" key="1">
    <source>
        <dbReference type="EMBL" id="MBA8942626.1"/>
    </source>
</evidence>
<dbReference type="InterPro" id="IPR009057">
    <property type="entry name" value="Homeodomain-like_sf"/>
</dbReference>
<proteinExistence type="predicted"/>
<gene>
    <name evidence="1" type="ORF">FHS33_001020</name>
</gene>
<accession>A0AA40S9V7</accession>
<dbReference type="SUPFAM" id="SSF46689">
    <property type="entry name" value="Homeodomain-like"/>
    <property type="match status" value="1"/>
</dbReference>
<reference evidence="1 2" key="1">
    <citation type="submission" date="2020-08" db="EMBL/GenBank/DDBJ databases">
        <title>Genomic Encyclopedia of Type Strains, Phase III (KMG-III): the genomes of soil and plant-associated and newly described type strains.</title>
        <authorList>
            <person name="Whitman W."/>
        </authorList>
    </citation>
    <scope>NUCLEOTIDE SEQUENCE [LARGE SCALE GENOMIC DNA]</scope>
    <source>
        <strain evidence="1 2">CECT 3271</strain>
    </source>
</reference>
<dbReference type="Proteomes" id="UP000530412">
    <property type="component" value="Unassembled WGS sequence"/>
</dbReference>
<evidence type="ECO:0000313" key="2">
    <source>
        <dbReference type="Proteomes" id="UP000530412"/>
    </source>
</evidence>
<name>A0AA40S9V7_9ACTN</name>
<comment type="caution">
    <text evidence="1">The sequence shown here is derived from an EMBL/GenBank/DDBJ whole genome shotgun (WGS) entry which is preliminary data.</text>
</comment>
<organism evidence="1 2">
    <name type="scientific">Streptomyces calvus</name>
    <dbReference type="NCBI Taxonomy" id="67282"/>
    <lineage>
        <taxon>Bacteria</taxon>
        <taxon>Bacillati</taxon>
        <taxon>Actinomycetota</taxon>
        <taxon>Actinomycetes</taxon>
        <taxon>Kitasatosporales</taxon>
        <taxon>Streptomycetaceae</taxon>
        <taxon>Streptomyces</taxon>
    </lineage>
</organism>
<dbReference type="AlphaFoldDB" id="A0AA40S9V7"/>